<protein>
    <submittedName>
        <fullName evidence="2">Uncharacterized protein</fullName>
    </submittedName>
</protein>
<evidence type="ECO:0000313" key="2">
    <source>
        <dbReference type="EMBL" id="KIK82430.1"/>
    </source>
</evidence>
<proteinExistence type="predicted"/>
<dbReference type="InParanoid" id="A0A0D0DRP5"/>
<feature type="region of interest" description="Disordered" evidence="1">
    <location>
        <begin position="567"/>
        <end position="724"/>
    </location>
</feature>
<organism evidence="2 3">
    <name type="scientific">Paxillus rubicundulus Ve08.2h10</name>
    <dbReference type="NCBI Taxonomy" id="930991"/>
    <lineage>
        <taxon>Eukaryota</taxon>
        <taxon>Fungi</taxon>
        <taxon>Dikarya</taxon>
        <taxon>Basidiomycota</taxon>
        <taxon>Agaricomycotina</taxon>
        <taxon>Agaricomycetes</taxon>
        <taxon>Agaricomycetidae</taxon>
        <taxon>Boletales</taxon>
        <taxon>Paxilineae</taxon>
        <taxon>Paxillaceae</taxon>
        <taxon>Paxillus</taxon>
    </lineage>
</organism>
<feature type="region of interest" description="Disordered" evidence="1">
    <location>
        <begin position="767"/>
        <end position="836"/>
    </location>
</feature>
<feature type="compositionally biased region" description="Low complexity" evidence="1">
    <location>
        <begin position="457"/>
        <end position="466"/>
    </location>
</feature>
<evidence type="ECO:0000256" key="1">
    <source>
        <dbReference type="SAM" id="MobiDB-lite"/>
    </source>
</evidence>
<keyword evidence="3" id="KW-1185">Reference proteome</keyword>
<gene>
    <name evidence="2" type="ORF">PAXRUDRAFT_715369</name>
</gene>
<dbReference type="PANTHER" id="PTHR38696:SF1">
    <property type="entry name" value="MEDIATOR OF RNA POLYMERASE II TRANSCRIPTION SUBUNIT 13"/>
    <property type="match status" value="1"/>
</dbReference>
<reference evidence="2 3" key="1">
    <citation type="submission" date="2014-04" db="EMBL/GenBank/DDBJ databases">
        <authorList>
            <consortium name="DOE Joint Genome Institute"/>
            <person name="Kuo A."/>
            <person name="Kohler A."/>
            <person name="Jargeat P."/>
            <person name="Nagy L.G."/>
            <person name="Floudas D."/>
            <person name="Copeland A."/>
            <person name="Barry K.W."/>
            <person name="Cichocki N."/>
            <person name="Veneault-Fourrey C."/>
            <person name="LaButti K."/>
            <person name="Lindquist E.A."/>
            <person name="Lipzen A."/>
            <person name="Lundell T."/>
            <person name="Morin E."/>
            <person name="Murat C."/>
            <person name="Sun H."/>
            <person name="Tunlid A."/>
            <person name="Henrissat B."/>
            <person name="Grigoriev I.V."/>
            <person name="Hibbett D.S."/>
            <person name="Martin F."/>
            <person name="Nordberg H.P."/>
            <person name="Cantor M.N."/>
            <person name="Hua S.X."/>
        </authorList>
    </citation>
    <scope>NUCLEOTIDE SEQUENCE [LARGE SCALE GENOMIC DNA]</scope>
    <source>
        <strain evidence="2 3">Ve08.2h10</strain>
    </source>
</reference>
<feature type="region of interest" description="Disordered" evidence="1">
    <location>
        <begin position="135"/>
        <end position="158"/>
    </location>
</feature>
<feature type="compositionally biased region" description="Pro residues" evidence="1">
    <location>
        <begin position="648"/>
        <end position="660"/>
    </location>
</feature>
<dbReference type="OrthoDB" id="3358646at2759"/>
<dbReference type="PANTHER" id="PTHR38696">
    <property type="entry name" value="MEDIATOR OF RNA POLYMERASE II TRANSCRIPTION SUBUNIT 13"/>
    <property type="match status" value="1"/>
</dbReference>
<accession>A0A0D0DRP5</accession>
<reference evidence="3" key="2">
    <citation type="submission" date="2015-01" db="EMBL/GenBank/DDBJ databases">
        <title>Evolutionary Origins and Diversification of the Mycorrhizal Mutualists.</title>
        <authorList>
            <consortium name="DOE Joint Genome Institute"/>
            <consortium name="Mycorrhizal Genomics Consortium"/>
            <person name="Kohler A."/>
            <person name="Kuo A."/>
            <person name="Nagy L.G."/>
            <person name="Floudas D."/>
            <person name="Copeland A."/>
            <person name="Barry K.W."/>
            <person name="Cichocki N."/>
            <person name="Veneault-Fourrey C."/>
            <person name="LaButti K."/>
            <person name="Lindquist E.A."/>
            <person name="Lipzen A."/>
            <person name="Lundell T."/>
            <person name="Morin E."/>
            <person name="Murat C."/>
            <person name="Riley R."/>
            <person name="Ohm R."/>
            <person name="Sun H."/>
            <person name="Tunlid A."/>
            <person name="Henrissat B."/>
            <person name="Grigoriev I.V."/>
            <person name="Hibbett D.S."/>
            <person name="Martin F."/>
        </authorList>
    </citation>
    <scope>NUCLEOTIDE SEQUENCE [LARGE SCALE GENOMIC DNA]</scope>
    <source>
        <strain evidence="3">Ve08.2h10</strain>
    </source>
</reference>
<feature type="compositionally biased region" description="Basic and acidic residues" evidence="1">
    <location>
        <begin position="591"/>
        <end position="624"/>
    </location>
</feature>
<dbReference type="HOGENOM" id="CLU_015890_0_0_1"/>
<sequence>MLPLSTLADSGFIPRKEFIRDQRATSDFSLLAISGSSFIRLYSFPSDVVTDLRRLFDHFYLNAAYREDVTQKLCEFQLHGKPWASPKSARTERILLEILAVVYKHSYTILSTIDYGRERDDRLAISFSRLSSPNLSIPPQSPIPAGSGSNLSHGTGSKHERKMPFAISFVSSTVMRVIYPPLNSTPAILQAVRGSWPRGVLSENKVGDSAYEFKLKGYSWLNEDTFATDSLHQILSILTSLDGHACTMVTSLSICGRSRVKDLWVFTGPGSCETYDQYWPESPISQSGSMLDVRWSNRISTPEPGNNPDVGVIPASLHRRVATASQHLLPPLKSSSSPHHARAATETNGFPTPFPATFPIPPPRAVPGIGVRKPAPRAQVPVSVDFDAQDDEHDRYRTSLPSAVPSSCENMTGIGTVNRNRFTSNALYAITPGTMPEPDRDDETIHLPPEQRRTNRSRSPSPQRRVSALRPVSTRSKTPPLLISHARDPRTPSPPPNGSAMGMLQAQDFLAVGENSTLLSPGMFRVRESAFSSNSVDTTGSCDVPIRWTGLGKPEGIENIEEEQEFFTEEPKPHRMSRAPTLPGGWTMTPEEERLESNDSKTDEATVRPEHGRHPDRSLHDVDARVASPEVVRDGPVRKSEAGLIGMIPPPQSPPAPFPMPSRDSLGKSKGSSLDPPASPTKTGSRSGSGNGWVLVNVESKDHANGHSSPPLASPTIPHQDRARRVSHMNNHAPMSTAAKAIVVIDAKDGKGVRGRAGGSGLRRLLSFSRSGKGTEESKNDTRLTQTRSHELATNGQSRGKDTIRPGRFRNRLTRLGPSETTSKPPDTGRVRVNLN</sequence>
<feature type="region of interest" description="Disordered" evidence="1">
    <location>
        <begin position="430"/>
        <end position="498"/>
    </location>
</feature>
<dbReference type="Proteomes" id="UP000054538">
    <property type="component" value="Unassembled WGS sequence"/>
</dbReference>
<evidence type="ECO:0000313" key="3">
    <source>
        <dbReference type="Proteomes" id="UP000054538"/>
    </source>
</evidence>
<feature type="compositionally biased region" description="Basic and acidic residues" evidence="1">
    <location>
        <begin position="773"/>
        <end position="782"/>
    </location>
</feature>
<dbReference type="EMBL" id="KN825628">
    <property type="protein sequence ID" value="KIK82430.1"/>
    <property type="molecule type" value="Genomic_DNA"/>
</dbReference>
<feature type="compositionally biased region" description="Basic and acidic residues" evidence="1">
    <location>
        <begin position="443"/>
        <end position="453"/>
    </location>
</feature>
<dbReference type="AlphaFoldDB" id="A0A0D0DRP5"/>
<feature type="compositionally biased region" description="Basic and acidic residues" evidence="1">
    <location>
        <begin position="631"/>
        <end position="641"/>
    </location>
</feature>
<feature type="compositionally biased region" description="Polar residues" evidence="1">
    <location>
        <begin position="783"/>
        <end position="798"/>
    </location>
</feature>
<name>A0A0D0DRP5_9AGAM</name>